<comment type="similarity">
    <text evidence="2">Belongs to the precorrin methyltransferase family.</text>
</comment>
<keyword evidence="6" id="KW-0949">S-adenosyl-L-methionine</keyword>
<evidence type="ECO:0000256" key="7">
    <source>
        <dbReference type="SAM" id="MobiDB-lite"/>
    </source>
</evidence>
<comment type="caution">
    <text evidence="9">The sequence shown here is derived from an EMBL/GenBank/DDBJ whole genome shotgun (WGS) entry which is preliminary data.</text>
</comment>
<name>A0ABX2FIJ6_9PSEU</name>
<keyword evidence="4 9" id="KW-0489">Methyltransferase</keyword>
<keyword evidence="5" id="KW-0808">Transferase</keyword>
<dbReference type="InterPro" id="IPR014777">
    <property type="entry name" value="4pyrrole_Mease_sub1"/>
</dbReference>
<dbReference type="EMBL" id="JAAATY010000056">
    <property type="protein sequence ID" value="NRN71246.1"/>
    <property type="molecule type" value="Genomic_DNA"/>
</dbReference>
<dbReference type="InterPro" id="IPR050161">
    <property type="entry name" value="Siro_Cobalamin_biosynth"/>
</dbReference>
<evidence type="ECO:0000256" key="5">
    <source>
        <dbReference type="ARBA" id="ARBA00022679"/>
    </source>
</evidence>
<gene>
    <name evidence="9" type="ORF">GC106_85210</name>
</gene>
<dbReference type="CDD" id="cd11641">
    <property type="entry name" value="Precorrin-4_C11-MT"/>
    <property type="match status" value="1"/>
</dbReference>
<dbReference type="GO" id="GO:0008168">
    <property type="term" value="F:methyltransferase activity"/>
    <property type="evidence" value="ECO:0007669"/>
    <property type="project" value="UniProtKB-KW"/>
</dbReference>
<feature type="compositionally biased region" description="Basic and acidic residues" evidence="7">
    <location>
        <begin position="262"/>
        <end position="278"/>
    </location>
</feature>
<dbReference type="PANTHER" id="PTHR45790">
    <property type="entry name" value="SIROHEME SYNTHASE-RELATED"/>
    <property type="match status" value="1"/>
</dbReference>
<evidence type="ECO:0000256" key="2">
    <source>
        <dbReference type="ARBA" id="ARBA00005879"/>
    </source>
</evidence>
<protein>
    <submittedName>
        <fullName evidence="9">Uroporphyrin-III methyltransferase</fullName>
    </submittedName>
</protein>
<dbReference type="GO" id="GO:0032259">
    <property type="term" value="P:methylation"/>
    <property type="evidence" value="ECO:0007669"/>
    <property type="project" value="UniProtKB-KW"/>
</dbReference>
<keyword evidence="10" id="KW-1185">Reference proteome</keyword>
<dbReference type="InterPro" id="IPR003043">
    <property type="entry name" value="Uropor_MeTrfase_CS"/>
</dbReference>
<dbReference type="PROSITE" id="PS00839">
    <property type="entry name" value="SUMT_1"/>
    <property type="match status" value="1"/>
</dbReference>
<evidence type="ECO:0000256" key="4">
    <source>
        <dbReference type="ARBA" id="ARBA00022603"/>
    </source>
</evidence>
<evidence type="ECO:0000313" key="9">
    <source>
        <dbReference type="EMBL" id="NRN71246.1"/>
    </source>
</evidence>
<feature type="region of interest" description="Disordered" evidence="7">
    <location>
        <begin position="236"/>
        <end position="351"/>
    </location>
</feature>
<evidence type="ECO:0000313" key="10">
    <source>
        <dbReference type="Proteomes" id="UP000763557"/>
    </source>
</evidence>
<feature type="domain" description="Tetrapyrrole methylase" evidence="8">
    <location>
        <begin position="5"/>
        <end position="210"/>
    </location>
</feature>
<reference evidence="9 10" key="1">
    <citation type="submission" date="2020-01" db="EMBL/GenBank/DDBJ databases">
        <title>Kibdelosporangium persica a novel Actinomycetes from a hot desert in Iran.</title>
        <authorList>
            <person name="Safaei N."/>
            <person name="Zaburannyi N."/>
            <person name="Mueller R."/>
            <person name="Wink J."/>
        </authorList>
    </citation>
    <scope>NUCLEOTIDE SEQUENCE [LARGE SCALE GENOMIC DNA]</scope>
    <source>
        <strain evidence="9 10">4NS15</strain>
    </source>
</reference>
<evidence type="ECO:0000256" key="3">
    <source>
        <dbReference type="ARBA" id="ARBA00022573"/>
    </source>
</evidence>
<evidence type="ECO:0000259" key="8">
    <source>
        <dbReference type="Pfam" id="PF00590"/>
    </source>
</evidence>
<dbReference type="Pfam" id="PF00590">
    <property type="entry name" value="TP_methylase"/>
    <property type="match status" value="1"/>
</dbReference>
<keyword evidence="3" id="KW-0169">Cobalamin biosynthesis</keyword>
<evidence type="ECO:0000256" key="1">
    <source>
        <dbReference type="ARBA" id="ARBA00004953"/>
    </source>
</evidence>
<comment type="pathway">
    <text evidence="1">Cofactor biosynthesis; adenosylcobalamin biosynthesis.</text>
</comment>
<dbReference type="InterPro" id="IPR006362">
    <property type="entry name" value="Cbl_synth_CobM/CibF"/>
</dbReference>
<dbReference type="InterPro" id="IPR000878">
    <property type="entry name" value="4pyrrol_Mease"/>
</dbReference>
<dbReference type="Proteomes" id="UP000763557">
    <property type="component" value="Unassembled WGS sequence"/>
</dbReference>
<evidence type="ECO:0000256" key="6">
    <source>
        <dbReference type="ARBA" id="ARBA00022691"/>
    </source>
</evidence>
<accession>A0ABX2FIJ6</accession>
<sequence>MSAGISFVGAGPGATDLITVRGARRIGEADVVLWSPSIIDAGWVRENTKPGAELIDLARHGDDEVVEVYRRAVRDKLAVVRLFAGDPATWGGLRAQLDICARIGLPADVVAGVSPLSAAAVSAGVALVEPDYADSVIMAGQEAVGMPDLAQIKEYAQFGTTMAVLLPAARAAELADALRAGGYDDATPVLAAYKVSWPDEIVARTTIGELVATVKQHKLWRHTLFLIGGAVRAGRARSVSGETTRRPENAARWSRTRSRSSWRAEVKRPVAAPEKPEAEPEPPQQRVTVVAEPTRKPVPAKTAAAASTPAKSVTAQAKKTSAKTTAAKKQPAKTTAKKTTRAQPQRARRSS</sequence>
<dbReference type="SUPFAM" id="SSF53790">
    <property type="entry name" value="Tetrapyrrole methylase"/>
    <property type="match status" value="1"/>
</dbReference>
<dbReference type="InterPro" id="IPR014776">
    <property type="entry name" value="4pyrrole_Mease_sub2"/>
</dbReference>
<dbReference type="PANTHER" id="PTHR45790:SF4">
    <property type="entry name" value="COBALT-PRECORRIN-4 C(11)-METHYLTRANSFERASE"/>
    <property type="match status" value="1"/>
</dbReference>
<proteinExistence type="inferred from homology"/>
<feature type="compositionally biased region" description="Basic residues" evidence="7">
    <location>
        <begin position="335"/>
        <end position="351"/>
    </location>
</feature>
<organism evidence="9 10">
    <name type="scientific">Kibdelosporangium persicum</name>
    <dbReference type="NCBI Taxonomy" id="2698649"/>
    <lineage>
        <taxon>Bacteria</taxon>
        <taxon>Bacillati</taxon>
        <taxon>Actinomycetota</taxon>
        <taxon>Actinomycetes</taxon>
        <taxon>Pseudonocardiales</taxon>
        <taxon>Pseudonocardiaceae</taxon>
        <taxon>Kibdelosporangium</taxon>
    </lineage>
</organism>
<dbReference type="Gene3D" id="3.30.950.10">
    <property type="entry name" value="Methyltransferase, Cobalt-precorrin-4 Transmethylase, Domain 2"/>
    <property type="match status" value="1"/>
</dbReference>
<dbReference type="InterPro" id="IPR035996">
    <property type="entry name" value="4pyrrol_Methylase_sf"/>
</dbReference>
<dbReference type="Gene3D" id="3.40.1010.10">
    <property type="entry name" value="Cobalt-precorrin-4 Transmethylase, Domain 1"/>
    <property type="match status" value="1"/>
</dbReference>
<feature type="compositionally biased region" description="Low complexity" evidence="7">
    <location>
        <begin position="297"/>
        <end position="334"/>
    </location>
</feature>
<dbReference type="RefSeq" id="WP_173142435.1">
    <property type="nucleotide sequence ID" value="NZ_CBCSGW010000099.1"/>
</dbReference>